<dbReference type="Gene3D" id="3.30.450.20">
    <property type="entry name" value="PAS domain"/>
    <property type="match status" value="2"/>
</dbReference>
<feature type="domain" description="PAC" evidence="2">
    <location>
        <begin position="284"/>
        <end position="338"/>
    </location>
</feature>
<evidence type="ECO:0000259" key="4">
    <source>
        <dbReference type="PROSITE" id="PS50887"/>
    </source>
</evidence>
<gene>
    <name evidence="5" type="ORF">G3A44_21495</name>
</gene>
<dbReference type="AlphaFoldDB" id="A0A7C9PJX2"/>
<feature type="domain" description="GGDEF" evidence="4">
    <location>
        <begin position="370"/>
        <end position="502"/>
    </location>
</feature>
<organism evidence="5 6">
    <name type="scientific">Ideonella livida</name>
    <dbReference type="NCBI Taxonomy" id="2707176"/>
    <lineage>
        <taxon>Bacteria</taxon>
        <taxon>Pseudomonadati</taxon>
        <taxon>Pseudomonadota</taxon>
        <taxon>Betaproteobacteria</taxon>
        <taxon>Burkholderiales</taxon>
        <taxon>Sphaerotilaceae</taxon>
        <taxon>Ideonella</taxon>
    </lineage>
</organism>
<feature type="domain" description="EAL" evidence="3">
    <location>
        <begin position="511"/>
        <end position="765"/>
    </location>
</feature>
<dbReference type="InterPro" id="IPR000700">
    <property type="entry name" value="PAS-assoc_C"/>
</dbReference>
<dbReference type="Gene3D" id="3.20.20.450">
    <property type="entry name" value="EAL domain"/>
    <property type="match status" value="1"/>
</dbReference>
<feature type="domain" description="PAS" evidence="1">
    <location>
        <begin position="85"/>
        <end position="161"/>
    </location>
</feature>
<dbReference type="NCBIfam" id="TIGR00254">
    <property type="entry name" value="GGDEF"/>
    <property type="match status" value="1"/>
</dbReference>
<dbReference type="PANTHER" id="PTHR44757">
    <property type="entry name" value="DIGUANYLATE CYCLASE DGCP"/>
    <property type="match status" value="1"/>
</dbReference>
<dbReference type="Gene3D" id="3.30.70.270">
    <property type="match status" value="1"/>
</dbReference>
<reference evidence="5 6" key="1">
    <citation type="submission" date="2020-02" db="EMBL/GenBank/DDBJ databases">
        <title>Ideonella bacterium strain TBM-1.</title>
        <authorList>
            <person name="Chen W.-M."/>
        </authorList>
    </citation>
    <scope>NUCLEOTIDE SEQUENCE [LARGE SCALE GENOMIC DNA]</scope>
    <source>
        <strain evidence="5 6">TBM-1</strain>
    </source>
</reference>
<dbReference type="PANTHER" id="PTHR44757:SF2">
    <property type="entry name" value="BIOFILM ARCHITECTURE MAINTENANCE PROTEIN MBAA"/>
    <property type="match status" value="1"/>
</dbReference>
<dbReference type="Pfam" id="PF00990">
    <property type="entry name" value="GGDEF"/>
    <property type="match status" value="1"/>
</dbReference>
<comment type="caution">
    <text evidence="5">The sequence shown here is derived from an EMBL/GenBank/DDBJ whole genome shotgun (WGS) entry which is preliminary data.</text>
</comment>
<dbReference type="Pfam" id="PF13426">
    <property type="entry name" value="PAS_9"/>
    <property type="match status" value="1"/>
</dbReference>
<dbReference type="Pfam" id="PF00563">
    <property type="entry name" value="EAL"/>
    <property type="match status" value="1"/>
</dbReference>
<dbReference type="CDD" id="cd01948">
    <property type="entry name" value="EAL"/>
    <property type="match status" value="1"/>
</dbReference>
<dbReference type="SUPFAM" id="SSF55785">
    <property type="entry name" value="PYP-like sensor domain (PAS domain)"/>
    <property type="match status" value="2"/>
</dbReference>
<dbReference type="PROSITE" id="PS50887">
    <property type="entry name" value="GGDEF"/>
    <property type="match status" value="1"/>
</dbReference>
<protein>
    <submittedName>
        <fullName evidence="5">EAL domain-containing protein</fullName>
    </submittedName>
</protein>
<dbReference type="Proteomes" id="UP000484255">
    <property type="component" value="Unassembled WGS sequence"/>
</dbReference>
<dbReference type="InterPro" id="IPR029787">
    <property type="entry name" value="Nucleotide_cyclase"/>
</dbReference>
<dbReference type="PROSITE" id="PS50112">
    <property type="entry name" value="PAS"/>
    <property type="match status" value="2"/>
</dbReference>
<dbReference type="InterPro" id="IPR052155">
    <property type="entry name" value="Biofilm_reg_signaling"/>
</dbReference>
<dbReference type="InterPro" id="IPR013655">
    <property type="entry name" value="PAS_fold_3"/>
</dbReference>
<dbReference type="NCBIfam" id="TIGR00229">
    <property type="entry name" value="sensory_box"/>
    <property type="match status" value="1"/>
</dbReference>
<feature type="domain" description="PAS" evidence="1">
    <location>
        <begin position="213"/>
        <end position="258"/>
    </location>
</feature>
<dbReference type="SMART" id="SM00091">
    <property type="entry name" value="PAS"/>
    <property type="match status" value="2"/>
</dbReference>
<evidence type="ECO:0000259" key="2">
    <source>
        <dbReference type="PROSITE" id="PS50113"/>
    </source>
</evidence>
<keyword evidence="6" id="KW-1185">Reference proteome</keyword>
<dbReference type="Pfam" id="PF08447">
    <property type="entry name" value="PAS_3"/>
    <property type="match status" value="1"/>
</dbReference>
<dbReference type="InterPro" id="IPR035919">
    <property type="entry name" value="EAL_sf"/>
</dbReference>
<evidence type="ECO:0000313" key="6">
    <source>
        <dbReference type="Proteomes" id="UP000484255"/>
    </source>
</evidence>
<dbReference type="FunFam" id="3.20.20.450:FF:000001">
    <property type="entry name" value="Cyclic di-GMP phosphodiesterase yahA"/>
    <property type="match status" value="1"/>
</dbReference>
<dbReference type="SMART" id="SM00052">
    <property type="entry name" value="EAL"/>
    <property type="match status" value="1"/>
</dbReference>
<dbReference type="RefSeq" id="WP_163459797.1">
    <property type="nucleotide sequence ID" value="NZ_JAAGOH010000047.1"/>
</dbReference>
<evidence type="ECO:0000313" key="5">
    <source>
        <dbReference type="EMBL" id="NDY93768.1"/>
    </source>
</evidence>
<dbReference type="PROSITE" id="PS50883">
    <property type="entry name" value="EAL"/>
    <property type="match status" value="1"/>
</dbReference>
<dbReference type="SUPFAM" id="SSF55073">
    <property type="entry name" value="Nucleotide cyclase"/>
    <property type="match status" value="1"/>
</dbReference>
<feature type="domain" description="PAC" evidence="2">
    <location>
        <begin position="164"/>
        <end position="216"/>
    </location>
</feature>
<dbReference type="SMART" id="SM00267">
    <property type="entry name" value="GGDEF"/>
    <property type="match status" value="1"/>
</dbReference>
<dbReference type="CDD" id="cd00130">
    <property type="entry name" value="PAS"/>
    <property type="match status" value="2"/>
</dbReference>
<dbReference type="SUPFAM" id="SSF141868">
    <property type="entry name" value="EAL domain-like"/>
    <property type="match status" value="1"/>
</dbReference>
<dbReference type="CDD" id="cd01949">
    <property type="entry name" value="GGDEF"/>
    <property type="match status" value="1"/>
</dbReference>
<dbReference type="SMART" id="SM00086">
    <property type="entry name" value="PAC"/>
    <property type="match status" value="2"/>
</dbReference>
<dbReference type="EMBL" id="JAAGOH010000047">
    <property type="protein sequence ID" value="NDY93768.1"/>
    <property type="molecule type" value="Genomic_DNA"/>
</dbReference>
<sequence length="776" mass="85335">MIPKLPPSPSLSALKVTLAFLIFGAASVLLSDHAVDLLGLSVVETSLLQTGKGLLFVTLSALLVGLLARRTALQHQALAAHAQLQHERLQRLVDVSPAVLYALRLRADGGFDTDFISPQLLDMLGFSPESTPPDAAWWLQRVHPEDLPRVMAAHRGTLLREGCLQHEYRLRHAEDGYRWTLDQSVLVRDVDGQPAGVIGSWLDITGRKQAEEHARLIARVFEDSHQAICITDADTRIVTVNRAFTEVTGYTLDELAGRPPSLLKSGRQDAAFYAAMWRQLRRQGRWEGELWNRRKNGEVYPEWLTLSAIHDAQGQVRQYLGVFTDTTSRKAAEAHIERLAYYDALTALPNRSLLADRARVALATAQRQHGQVLLMHLNLDDFAAINGSLGLAAGDAVLREAATRLGRHLRPEDTLCRQGADDFLLLLPHTRASDAMSIGLRLMQALAAPLEVQGQPVTLAASIGVAEFPTDGEDLAQLSQAADSAVHQAKRAGGRTVRFFSRELQERSRETLALLQDLRQAVARQELVLHYQPQVDAATARLHGLEALLRWRHPVRGLVPPGEFITLAEQSGLIREIGTWVLGEALRQTAAWRAAGLAVVPVAVNLSAVQFRDPGLRDQLIGLLRDHGLPGHLLELELTETVAMEDSKHTIATLASLKQLGVRLSIDDFGTGYSSLGYLKRFAVDTLKVDQSFVRGLNYDRQDEAIVANIIALAHSLGLATLAEGVETAGQREFLRQHGCDQLQGWLFAKACPAEEVEAWLRQPDTALGPQIQLVA</sequence>
<evidence type="ECO:0000259" key="3">
    <source>
        <dbReference type="PROSITE" id="PS50883"/>
    </source>
</evidence>
<dbReference type="InterPro" id="IPR001633">
    <property type="entry name" value="EAL_dom"/>
</dbReference>
<dbReference type="PROSITE" id="PS50113">
    <property type="entry name" value="PAC"/>
    <property type="match status" value="2"/>
</dbReference>
<evidence type="ECO:0000259" key="1">
    <source>
        <dbReference type="PROSITE" id="PS50112"/>
    </source>
</evidence>
<accession>A0A7C9PJX2</accession>
<dbReference type="InterPro" id="IPR043128">
    <property type="entry name" value="Rev_trsase/Diguanyl_cyclase"/>
</dbReference>
<dbReference type="InterPro" id="IPR000160">
    <property type="entry name" value="GGDEF_dom"/>
</dbReference>
<dbReference type="InterPro" id="IPR000014">
    <property type="entry name" value="PAS"/>
</dbReference>
<name>A0A7C9PJX2_9BURK</name>
<proteinExistence type="predicted"/>
<dbReference type="InterPro" id="IPR035965">
    <property type="entry name" value="PAS-like_dom_sf"/>
</dbReference>
<dbReference type="InterPro" id="IPR001610">
    <property type="entry name" value="PAC"/>
</dbReference>